<protein>
    <recommendedName>
        <fullName evidence="4">DUF1453 domain-containing protein</fullName>
    </recommendedName>
</protein>
<reference evidence="2 3" key="1">
    <citation type="submission" date="2019-12" db="EMBL/GenBank/DDBJ databases">
        <title>Endophytic bacteria associated with Panax ginseng seedlings.</title>
        <authorList>
            <person name="Park J.M."/>
            <person name="Shin R."/>
            <person name="Jo S.H."/>
        </authorList>
    </citation>
    <scope>NUCLEOTIDE SEQUENCE [LARGE SCALE GENOMIC DNA]</scope>
    <source>
        <strain evidence="2 3">PgKB32</strain>
    </source>
</reference>
<gene>
    <name evidence="2" type="ORF">FX983_04704</name>
</gene>
<name>A0A6L5BT35_9PSED</name>
<evidence type="ECO:0000256" key="1">
    <source>
        <dbReference type="SAM" id="Phobius"/>
    </source>
</evidence>
<sequence length="179" mass="19777">MLNILLNTPWWAYLILVLLCYSGIKALSPTREGKFSFLLTTLAFICLSLYSLTTLTLEPTLLIACWLVAAILGALMAQVIFSRNGVVLDDPETGLILPGSIKPLIIYLILFAVDYYFGYQNDAHPERAATLEMLLIKASTLGFFSGFFSGRGFKYYRTLLALQAQPSKGGPQRNALGLK</sequence>
<dbReference type="RefSeq" id="WP_163912108.1">
    <property type="nucleotide sequence ID" value="NZ_JAAAXX010000002.1"/>
</dbReference>
<feature type="transmembrane region" description="Helical" evidence="1">
    <location>
        <begin position="36"/>
        <end position="55"/>
    </location>
</feature>
<keyword evidence="1" id="KW-1133">Transmembrane helix</keyword>
<feature type="transmembrane region" description="Helical" evidence="1">
    <location>
        <begin position="6"/>
        <end position="24"/>
    </location>
</feature>
<feature type="transmembrane region" description="Helical" evidence="1">
    <location>
        <begin position="129"/>
        <end position="148"/>
    </location>
</feature>
<accession>A0A6L5BT35</accession>
<organism evidence="2 3">
    <name type="scientific">Pseudomonas frederiksbergensis</name>
    <dbReference type="NCBI Taxonomy" id="104087"/>
    <lineage>
        <taxon>Bacteria</taxon>
        <taxon>Pseudomonadati</taxon>
        <taxon>Pseudomonadota</taxon>
        <taxon>Gammaproteobacteria</taxon>
        <taxon>Pseudomonadales</taxon>
        <taxon>Pseudomonadaceae</taxon>
        <taxon>Pseudomonas</taxon>
    </lineage>
</organism>
<comment type="caution">
    <text evidence="2">The sequence shown here is derived from an EMBL/GenBank/DDBJ whole genome shotgun (WGS) entry which is preliminary data.</text>
</comment>
<feature type="transmembrane region" description="Helical" evidence="1">
    <location>
        <begin position="93"/>
        <end position="117"/>
    </location>
</feature>
<evidence type="ECO:0000313" key="3">
    <source>
        <dbReference type="Proteomes" id="UP000475265"/>
    </source>
</evidence>
<dbReference type="EMBL" id="JAAAXX010000002">
    <property type="protein sequence ID" value="KAF2390244.1"/>
    <property type="molecule type" value="Genomic_DNA"/>
</dbReference>
<evidence type="ECO:0000313" key="2">
    <source>
        <dbReference type="EMBL" id="KAF2390244.1"/>
    </source>
</evidence>
<feature type="transmembrane region" description="Helical" evidence="1">
    <location>
        <begin position="61"/>
        <end position="81"/>
    </location>
</feature>
<proteinExistence type="predicted"/>
<dbReference type="AlphaFoldDB" id="A0A6L5BT35"/>
<keyword evidence="1" id="KW-0812">Transmembrane</keyword>
<keyword evidence="1" id="KW-0472">Membrane</keyword>
<evidence type="ECO:0008006" key="4">
    <source>
        <dbReference type="Google" id="ProtNLM"/>
    </source>
</evidence>
<dbReference type="Proteomes" id="UP000475265">
    <property type="component" value="Unassembled WGS sequence"/>
</dbReference>